<reference evidence="3 4" key="1">
    <citation type="submission" date="2006-03" db="EMBL/GenBank/DDBJ databases">
        <title>Complete sequence of chromosome of Nitrobacter hamburgensis X14.</title>
        <authorList>
            <consortium name="US DOE Joint Genome Institute"/>
            <person name="Copeland A."/>
            <person name="Lucas S."/>
            <person name="Lapidus A."/>
            <person name="Barry K."/>
            <person name="Detter J.C."/>
            <person name="Glavina del Rio T."/>
            <person name="Hammon N."/>
            <person name="Israni S."/>
            <person name="Dalin E."/>
            <person name="Tice H."/>
            <person name="Pitluck S."/>
            <person name="Chain P."/>
            <person name="Malfatti S."/>
            <person name="Shin M."/>
            <person name="Vergez L."/>
            <person name="Schmutz J."/>
            <person name="Larimer F."/>
            <person name="Land M."/>
            <person name="Hauser L."/>
            <person name="Kyrpides N."/>
            <person name="Ivanova N."/>
            <person name="Ward B."/>
            <person name="Arp D."/>
            <person name="Klotz M."/>
            <person name="Stein L."/>
            <person name="O'Mullan G."/>
            <person name="Starkenburg S."/>
            <person name="Sayavedra L."/>
            <person name="Poret-Peterson A.T."/>
            <person name="Gentry M.E."/>
            <person name="Bruce D."/>
            <person name="Richardson P."/>
        </authorList>
    </citation>
    <scope>NUCLEOTIDE SEQUENCE [LARGE SCALE GENOMIC DNA]</scope>
    <source>
        <strain evidence="4">DSM 10229 / NCIMB 13809 / X14</strain>
    </source>
</reference>
<evidence type="ECO:0000313" key="4">
    <source>
        <dbReference type="Proteomes" id="UP000001953"/>
    </source>
</evidence>
<dbReference type="Proteomes" id="UP000001953">
    <property type="component" value="Chromosome"/>
</dbReference>
<evidence type="ECO:0000256" key="1">
    <source>
        <dbReference type="SAM" id="MobiDB-lite"/>
    </source>
</evidence>
<dbReference type="HOGENOM" id="CLU_426883_0_0_5"/>
<evidence type="ECO:0000313" key="3">
    <source>
        <dbReference type="EMBL" id="ABE63603.1"/>
    </source>
</evidence>
<protein>
    <recommendedName>
        <fullName evidence="2">Cas9 alpha-helical lobe domain-containing protein</fullName>
    </recommendedName>
</protein>
<accession>Q1QJJ4</accession>
<dbReference type="InterPro" id="IPR040619">
    <property type="entry name" value="Cas9_alpha-helical_lobe"/>
</dbReference>
<keyword evidence="4" id="KW-1185">Reference proteome</keyword>
<dbReference type="NCBIfam" id="TIGR01865">
    <property type="entry name" value="cas_Csn1"/>
    <property type="match status" value="1"/>
</dbReference>
<evidence type="ECO:0000259" key="2">
    <source>
        <dbReference type="Pfam" id="PF18470"/>
    </source>
</evidence>
<organism evidence="3 4">
    <name type="scientific">Nitrobacter hamburgensis (strain DSM 10229 / NCIMB 13809 / X14)</name>
    <dbReference type="NCBI Taxonomy" id="323097"/>
    <lineage>
        <taxon>Bacteria</taxon>
        <taxon>Pseudomonadati</taxon>
        <taxon>Pseudomonadota</taxon>
        <taxon>Alphaproteobacteria</taxon>
        <taxon>Hyphomicrobiales</taxon>
        <taxon>Nitrobacteraceae</taxon>
        <taxon>Nitrobacter</taxon>
    </lineage>
</organism>
<dbReference type="GO" id="GO:0004519">
    <property type="term" value="F:endonuclease activity"/>
    <property type="evidence" value="ECO:0007669"/>
    <property type="project" value="InterPro"/>
</dbReference>
<dbReference type="eggNOG" id="COG3513">
    <property type="taxonomic scope" value="Bacteria"/>
</dbReference>
<feature type="domain" description="Cas9 alpha-helical lobe" evidence="2">
    <location>
        <begin position="285"/>
        <end position="356"/>
    </location>
</feature>
<dbReference type="KEGG" id="nha:Nham_2832"/>
<dbReference type="Gene3D" id="3.30.420.10">
    <property type="entry name" value="Ribonuclease H-like superfamily/Ribonuclease H"/>
    <property type="match status" value="1"/>
</dbReference>
<dbReference type="RefSeq" id="WP_011511269.1">
    <property type="nucleotide sequence ID" value="NC_007964.1"/>
</dbReference>
<feature type="compositionally biased region" description="Basic and acidic residues" evidence="1">
    <location>
        <begin position="113"/>
        <end position="124"/>
    </location>
</feature>
<dbReference type="GO" id="GO:0003676">
    <property type="term" value="F:nucleic acid binding"/>
    <property type="evidence" value="ECO:0007669"/>
    <property type="project" value="InterPro"/>
</dbReference>
<dbReference type="Pfam" id="PF18470">
    <property type="entry name" value="Cas9_a"/>
    <property type="match status" value="1"/>
</dbReference>
<dbReference type="InterPro" id="IPR036397">
    <property type="entry name" value="RNaseH_sf"/>
</dbReference>
<dbReference type="EMBL" id="CP000319">
    <property type="protein sequence ID" value="ABE63603.1"/>
    <property type="molecule type" value="Genomic_DNA"/>
</dbReference>
<sequence>MHKRNSRSYRLGLDLGSNSLGWFVTHLEKRGDRYEPVALDPGGVRIFPDGRDPQSGMSNAVDRRMARGARKRRDRFVDPYALRKAALTNALPAHRVGRAIFHLNQRRGFQSNRKTDRKQSEDGAIKQAASKLKARMHEEAAPTLGAFFADMHLRKSYDDQQTAIRAELVRLGKDHLTGNARKKVWAKVRKRLFGDEVLRPKDTSDGARARATTTGTKASYDFYPTRAMLLDEFNAIWAAQREHHLAMTDEAKAEIEHIIFYHRPLKPAIVGKCTLDPATRPFKEDPEGYRAPWSHPLAQRFRILSEARNLEIRETGKTSRRLTKDQSDLVVAALLANREVKFDKLRTLLKLPAEARFNLESDRRSTATRPPHGCRTRRASIRRGAGFLRNGRSRSSPDWKKPKTKTNCSHGSKWNAHLTAQRPRASPIRRCRTAIAGSACAQSKRSCRSCRTSSMRMALRAPAITSWPSVPATTIPVDTFQQGGNAFGRILSVVTIELFAITDRVDPVQEQDARCFALRIAECRSDGLQHFAEVSLGLPPRNAAQDQRHSAGLCQSSCVGRFVPGTPCRRTPRSTSLHGKEPSAHAFGSTARSRPQLPASPRPCMSFRDGTSSSPARMPETLDRCAISRSNRSSVCRAERL</sequence>
<feature type="region of interest" description="Disordered" evidence="1">
    <location>
        <begin position="569"/>
        <end position="621"/>
    </location>
</feature>
<name>Q1QJJ4_NITHX</name>
<proteinExistence type="predicted"/>
<feature type="region of interest" description="Disordered" evidence="1">
    <location>
        <begin position="45"/>
        <end position="67"/>
    </location>
</feature>
<dbReference type="InterPro" id="IPR028629">
    <property type="entry name" value="Cas9"/>
</dbReference>
<dbReference type="AlphaFoldDB" id="Q1QJJ4"/>
<feature type="region of interest" description="Disordered" evidence="1">
    <location>
        <begin position="389"/>
        <end position="411"/>
    </location>
</feature>
<gene>
    <name evidence="3" type="ordered locus">Nham_2832</name>
</gene>
<feature type="region of interest" description="Disordered" evidence="1">
    <location>
        <begin position="107"/>
        <end position="128"/>
    </location>
</feature>